<protein>
    <recommendedName>
        <fullName evidence="2">Cyclic nucleotide-binding domain-containing protein</fullName>
    </recommendedName>
</protein>
<dbReference type="PROSITE" id="PS50042">
    <property type="entry name" value="CNMP_BINDING_3"/>
    <property type="match status" value="1"/>
</dbReference>
<feature type="region of interest" description="Disordered" evidence="1">
    <location>
        <begin position="23"/>
        <end position="95"/>
    </location>
</feature>
<feature type="compositionally biased region" description="Polar residues" evidence="1">
    <location>
        <begin position="181"/>
        <end position="194"/>
    </location>
</feature>
<feature type="compositionally biased region" description="Polar residues" evidence="1">
    <location>
        <begin position="155"/>
        <end position="166"/>
    </location>
</feature>
<dbReference type="InterPro" id="IPR050503">
    <property type="entry name" value="cAMP-dep_PK_reg_su-like"/>
</dbReference>
<dbReference type="InterPro" id="IPR000595">
    <property type="entry name" value="cNMP-bd_dom"/>
</dbReference>
<gene>
    <name evidence="3" type="ORF">AB1Y20_017927</name>
</gene>
<reference evidence="3 4" key="1">
    <citation type="journal article" date="2024" name="Science">
        <title>Giant polyketide synthase enzymes in the biosynthesis of giant marine polyether toxins.</title>
        <authorList>
            <person name="Fallon T.R."/>
            <person name="Shende V.V."/>
            <person name="Wierzbicki I.H."/>
            <person name="Pendleton A.L."/>
            <person name="Watervoot N.F."/>
            <person name="Auber R.P."/>
            <person name="Gonzalez D.J."/>
            <person name="Wisecaver J.H."/>
            <person name="Moore B.S."/>
        </authorList>
    </citation>
    <scope>NUCLEOTIDE SEQUENCE [LARGE SCALE GENOMIC DNA]</scope>
    <source>
        <strain evidence="3 4">12B1</strain>
    </source>
</reference>
<dbReference type="GO" id="GO:0005952">
    <property type="term" value="C:cAMP-dependent protein kinase complex"/>
    <property type="evidence" value="ECO:0007669"/>
    <property type="project" value="InterPro"/>
</dbReference>
<dbReference type="InterPro" id="IPR018490">
    <property type="entry name" value="cNMP-bd_dom_sf"/>
</dbReference>
<evidence type="ECO:0000256" key="1">
    <source>
        <dbReference type="SAM" id="MobiDB-lite"/>
    </source>
</evidence>
<organism evidence="3 4">
    <name type="scientific">Prymnesium parvum</name>
    <name type="common">Toxic golden alga</name>
    <dbReference type="NCBI Taxonomy" id="97485"/>
    <lineage>
        <taxon>Eukaryota</taxon>
        <taxon>Haptista</taxon>
        <taxon>Haptophyta</taxon>
        <taxon>Prymnesiophyceae</taxon>
        <taxon>Prymnesiales</taxon>
        <taxon>Prymnesiaceae</taxon>
        <taxon>Prymnesium</taxon>
    </lineage>
</organism>
<dbReference type="SUPFAM" id="SSF51206">
    <property type="entry name" value="cAMP-binding domain-like"/>
    <property type="match status" value="2"/>
</dbReference>
<feature type="compositionally biased region" description="Low complexity" evidence="1">
    <location>
        <begin position="23"/>
        <end position="34"/>
    </location>
</feature>
<accession>A0AB34JMM2</accession>
<proteinExistence type="predicted"/>
<evidence type="ECO:0000313" key="3">
    <source>
        <dbReference type="EMBL" id="KAL1522963.1"/>
    </source>
</evidence>
<feature type="domain" description="Cyclic nucleotide-binding" evidence="2">
    <location>
        <begin position="323"/>
        <end position="404"/>
    </location>
</feature>
<dbReference type="Gene3D" id="2.60.120.10">
    <property type="entry name" value="Jelly Rolls"/>
    <property type="match status" value="2"/>
</dbReference>
<name>A0AB34JMM2_PRYPA</name>
<keyword evidence="4" id="KW-1185">Reference proteome</keyword>
<comment type="caution">
    <text evidence="3">The sequence shown here is derived from an EMBL/GenBank/DDBJ whole genome shotgun (WGS) entry which is preliminary data.</text>
</comment>
<evidence type="ECO:0000313" key="4">
    <source>
        <dbReference type="Proteomes" id="UP001515480"/>
    </source>
</evidence>
<dbReference type="AlphaFoldDB" id="A0AB34JMM2"/>
<dbReference type="PANTHER" id="PTHR11635">
    <property type="entry name" value="CAMP-DEPENDENT PROTEIN KINASE REGULATORY CHAIN"/>
    <property type="match status" value="1"/>
</dbReference>
<feature type="region of interest" description="Disordered" evidence="1">
    <location>
        <begin position="129"/>
        <end position="243"/>
    </location>
</feature>
<dbReference type="Proteomes" id="UP001515480">
    <property type="component" value="Unassembled WGS sequence"/>
</dbReference>
<dbReference type="GO" id="GO:0005829">
    <property type="term" value="C:cytosol"/>
    <property type="evidence" value="ECO:0007669"/>
    <property type="project" value="TreeGrafter"/>
</dbReference>
<dbReference type="EMBL" id="JBGBPQ010000006">
    <property type="protein sequence ID" value="KAL1522963.1"/>
    <property type="molecule type" value="Genomic_DNA"/>
</dbReference>
<dbReference type="CDD" id="cd00038">
    <property type="entry name" value="CAP_ED"/>
    <property type="match status" value="1"/>
</dbReference>
<dbReference type="PANTHER" id="PTHR11635:SF152">
    <property type="entry name" value="CAMP-DEPENDENT PROTEIN KINASE TYPE I REGULATORY SUBUNIT-RELATED"/>
    <property type="match status" value="1"/>
</dbReference>
<evidence type="ECO:0000259" key="2">
    <source>
        <dbReference type="PROSITE" id="PS50042"/>
    </source>
</evidence>
<dbReference type="InterPro" id="IPR014710">
    <property type="entry name" value="RmlC-like_jellyroll"/>
</dbReference>
<dbReference type="SMART" id="SM00100">
    <property type="entry name" value="cNMP"/>
    <property type="match status" value="1"/>
</dbReference>
<sequence length="681" mass="75217">MKGNRHIPLSSSAPQLLPLSASAPAASPLARPPCLKSPSYSTINLSRPAPASDEPLDEPRARSPQSPPRTIVPLPRIAAAHPRDEVRLLPSGGCSEDRQLHAASQLSLASEPLGGFRLHRPERLRLHSPSAASSASFGIDAGEPPSPQLHLNHMSVFSPTQSSSKKPYNLGGGFNVRATGRPSSKNSGSRTASPRSPRRKTVQESDTLAIDSQDGVTEEDSRGSLGIHLIERSRSSDSATTADPSALERSFFTSIADVRQVVLHRTFGDSAREANSWHRVILSEKFLSWTRRRRELIKRMVDVIRLLIVTTEQKINLLAGVPLFASLTMSGLREVARMMTTRLVSRYEKVQRAVQRPNRFQILVWGSLYAADETGGVQQLNVGAAFGETALILDTTGRGDQIQADRSIVTSDATSLLICIHREQLTTQWWLSEVRQGYAAYVTQKRKTFLLHKLPMLSSASAEFRAKLSQLMKYHLRKSATVLFSPGDVSDKAWLLVRGTVVCRAKEGTSIFIEGPDWVGAGAIFAKKERRWSAEVVSEQAEMLCLYSSSFTPFCKLVPMLLQTMRTRERRIASLLLDDDQGRSGGFEERVGVDSLQQQQKMARELGFRAQLRLEQQKESLSQLQKGQEISTRASFISSLVPAYTLVDQFGRRVPVKVVDIKPLAMNAWWASLSMVGGHDN</sequence>